<comment type="caution">
    <text evidence="1">The sequence shown here is derived from an EMBL/GenBank/DDBJ whole genome shotgun (WGS) entry which is preliminary data.</text>
</comment>
<evidence type="ECO:0008006" key="3">
    <source>
        <dbReference type="Google" id="ProtNLM"/>
    </source>
</evidence>
<organism evidence="1 2">
    <name type="scientific">Leucocoprinus leucothites</name>
    <dbReference type="NCBI Taxonomy" id="201217"/>
    <lineage>
        <taxon>Eukaryota</taxon>
        <taxon>Fungi</taxon>
        <taxon>Dikarya</taxon>
        <taxon>Basidiomycota</taxon>
        <taxon>Agaricomycotina</taxon>
        <taxon>Agaricomycetes</taxon>
        <taxon>Agaricomycetidae</taxon>
        <taxon>Agaricales</taxon>
        <taxon>Agaricineae</taxon>
        <taxon>Agaricaceae</taxon>
        <taxon>Leucocoprinus</taxon>
    </lineage>
</organism>
<protein>
    <recommendedName>
        <fullName evidence="3">F-box domain-containing protein</fullName>
    </recommendedName>
</protein>
<dbReference type="EMBL" id="JAACJO010000013">
    <property type="protein sequence ID" value="KAF5351156.1"/>
    <property type="molecule type" value="Genomic_DNA"/>
</dbReference>
<sequence>MPPSATLDRLPPEILEEIFAELEYDKGVLDALCLTCHALCARTRPHRFPTITLHDNNFNDFMKLTYFAPWNTIIPNIRQLTLGTVMFPLTHGYIRSSEFEFDWNSDLTSWAAQFSHLWTLDLRGAFWPKLPPCLVAALLKLRTDYLAVCLGEKTLGIEDLTSAVLPAIRPKTLTIAGPLWLLRSFPPPPPYIPEATPFYIHHMQLGETTPIRSLIDWLKSFNPPLSIAHLYIEMPKDKEPGYGLALVELLQLISPVHLRLKLPSTSRVPFKFPVGGFSELRTLQISSIYNGIPLAPNDQLEEEQGKLTDITITSRLLDQFSALQDHLRHIQLDSLCTHTNLTFGDIPEILRTSYPLLDSLSLTLRSGNGTRRTHLDEWLAQNPFMQLQARGVSLRVEAIVSDPILLLP</sequence>
<name>A0A8H5D034_9AGAR</name>
<accession>A0A8H5D034</accession>
<evidence type="ECO:0000313" key="1">
    <source>
        <dbReference type="EMBL" id="KAF5351156.1"/>
    </source>
</evidence>
<dbReference type="Proteomes" id="UP000559027">
    <property type="component" value="Unassembled WGS sequence"/>
</dbReference>
<keyword evidence="2" id="KW-1185">Reference proteome</keyword>
<dbReference type="AlphaFoldDB" id="A0A8H5D034"/>
<proteinExistence type="predicted"/>
<gene>
    <name evidence="1" type="ORF">D9756_008281</name>
</gene>
<reference evidence="1 2" key="1">
    <citation type="journal article" date="2020" name="ISME J.">
        <title>Uncovering the hidden diversity of litter-decomposition mechanisms in mushroom-forming fungi.</title>
        <authorList>
            <person name="Floudas D."/>
            <person name="Bentzer J."/>
            <person name="Ahren D."/>
            <person name="Johansson T."/>
            <person name="Persson P."/>
            <person name="Tunlid A."/>
        </authorList>
    </citation>
    <scope>NUCLEOTIDE SEQUENCE [LARGE SCALE GENOMIC DNA]</scope>
    <source>
        <strain evidence="1 2">CBS 146.42</strain>
    </source>
</reference>
<evidence type="ECO:0000313" key="2">
    <source>
        <dbReference type="Proteomes" id="UP000559027"/>
    </source>
</evidence>